<dbReference type="PROSITE" id="PS50994">
    <property type="entry name" value="INTEGRASE"/>
    <property type="match status" value="1"/>
</dbReference>
<dbReference type="GO" id="GO:0005524">
    <property type="term" value="F:ATP binding"/>
    <property type="evidence" value="ECO:0007669"/>
    <property type="project" value="UniProtKB-KW"/>
</dbReference>
<keyword evidence="15" id="KW-0233">DNA recombination</keyword>
<evidence type="ECO:0000256" key="7">
    <source>
        <dbReference type="ARBA" id="ARBA00022759"/>
    </source>
</evidence>
<evidence type="ECO:0000313" key="20">
    <source>
        <dbReference type="EMBL" id="KAK2971016.1"/>
    </source>
</evidence>
<keyword evidence="14" id="KW-0917">Virion maturation</keyword>
<dbReference type="AlphaFoldDB" id="A0AA88QUT9"/>
<dbReference type="SUPFAM" id="SSF53098">
    <property type="entry name" value="Ribonuclease H-like"/>
    <property type="match status" value="1"/>
</dbReference>
<dbReference type="Pfam" id="PF13976">
    <property type="entry name" value="gag_pre-integrs"/>
    <property type="match status" value="1"/>
</dbReference>
<evidence type="ECO:0000256" key="11">
    <source>
        <dbReference type="ARBA" id="ARBA00022908"/>
    </source>
</evidence>
<dbReference type="GO" id="GO:0008270">
    <property type="term" value="F:zinc ion binding"/>
    <property type="evidence" value="ECO:0007669"/>
    <property type="project" value="UniProtKB-KW"/>
</dbReference>
<evidence type="ECO:0000256" key="9">
    <source>
        <dbReference type="ARBA" id="ARBA00022840"/>
    </source>
</evidence>
<evidence type="ECO:0000256" key="15">
    <source>
        <dbReference type="ARBA" id="ARBA00023172"/>
    </source>
</evidence>
<dbReference type="PROSITE" id="PS50158">
    <property type="entry name" value="ZF_CCHC"/>
    <property type="match status" value="1"/>
</dbReference>
<dbReference type="GO" id="GO:0003676">
    <property type="term" value="F:nucleic acid binding"/>
    <property type="evidence" value="ECO:0007669"/>
    <property type="project" value="InterPro"/>
</dbReference>
<keyword evidence="2" id="KW-1188">Viral release from host cell</keyword>
<evidence type="ECO:0000256" key="4">
    <source>
        <dbReference type="ARBA" id="ARBA00022722"/>
    </source>
</evidence>
<accession>A0AA88QUT9</accession>
<keyword evidence="3" id="KW-0645">Protease</keyword>
<evidence type="ECO:0000256" key="16">
    <source>
        <dbReference type="PROSITE-ProRule" id="PRU00047"/>
    </source>
</evidence>
<reference evidence="20" key="1">
    <citation type="submission" date="2022-12" db="EMBL/GenBank/DDBJ databases">
        <title>Draft genome assemblies for two species of Escallonia (Escalloniales).</title>
        <authorList>
            <person name="Chanderbali A."/>
            <person name="Dervinis C."/>
            <person name="Anghel I."/>
            <person name="Soltis D."/>
            <person name="Soltis P."/>
            <person name="Zapata F."/>
        </authorList>
    </citation>
    <scope>NUCLEOTIDE SEQUENCE</scope>
    <source>
        <strain evidence="20">UCBG92.1500</strain>
        <tissue evidence="20">Leaf</tissue>
    </source>
</reference>
<keyword evidence="5" id="KW-0479">Metal-binding</keyword>
<keyword evidence="12" id="KW-0695">RNA-directed DNA polymerase</keyword>
<dbReference type="Proteomes" id="UP001187471">
    <property type="component" value="Unassembled WGS sequence"/>
</dbReference>
<proteinExistence type="predicted"/>
<evidence type="ECO:0000256" key="6">
    <source>
        <dbReference type="ARBA" id="ARBA00022741"/>
    </source>
</evidence>
<sequence>MNDAKALSKIQNGVSSSIFPGIIGATTAKEAWETLQQEFQGDRKVITCKLQSLRREFENLKMKDSESMKDFSSKVVDNVNQMKTYGEKITDHTIVEKVLISLPEKYDDIVAIIVETKDLGTLSVQQLMGSLQSHEQRKLRHDNPSFESAFQSKLAFSSQQKFSRSSEFQKEPRQDGFKLRKHLTNREEDGQSQKGMTLNYSKPVCKICKRNNHTTSNCRFRGKPQCYNCKRFGHVEKNCKVKRDDQANFSEEKDCEGNLFFTSQTDTKESKNTWYLDSACSNHMSGNEKMFLDMDTTVMPKVRLGDGSLVEARGKGSISLGTQNGIEFIHDVLYVPNLEQNLPSVRQLIENGYHLYFANRCCKIYDRKDRNQVIAIVEMEEKRNFSIEFQCGTLAACKAKVMGESWLWHKRFCHLHFNALKMLQEKCMVKGLPAIDTISNPCEGCIMGKQHRLPFLKISSWRAKSPLELVHTDLCGRMKTPSFSEKMHFLLFVDDYSRMTWVYFLKEKSETFRVFKSFKALVEKQSGCYIKRIKSDRR</sequence>
<evidence type="ECO:0000256" key="1">
    <source>
        <dbReference type="ARBA" id="ARBA00002180"/>
    </source>
</evidence>
<dbReference type="InterPro" id="IPR001584">
    <property type="entry name" value="Integrase_cat-core"/>
</dbReference>
<dbReference type="SUPFAM" id="SSF57756">
    <property type="entry name" value="Retrovirus zinc finger-like domains"/>
    <property type="match status" value="1"/>
</dbReference>
<dbReference type="InterPro" id="IPR036397">
    <property type="entry name" value="RNaseH_sf"/>
</dbReference>
<evidence type="ECO:0000256" key="3">
    <source>
        <dbReference type="ARBA" id="ARBA00022670"/>
    </source>
</evidence>
<dbReference type="Pfam" id="PF22936">
    <property type="entry name" value="Pol_BBD"/>
    <property type="match status" value="1"/>
</dbReference>
<evidence type="ECO:0000256" key="8">
    <source>
        <dbReference type="ARBA" id="ARBA00022801"/>
    </source>
</evidence>
<keyword evidence="13" id="KW-0239">DNA-directed DNA polymerase</keyword>
<dbReference type="InterPro" id="IPR012337">
    <property type="entry name" value="RNaseH-like_sf"/>
</dbReference>
<comment type="function">
    <text evidence="1">The aspartyl protease (PR) mediates the proteolytic cleavages of the Gag and Gag-Pol polyproteins after assembly of the VLP.</text>
</comment>
<evidence type="ECO:0000259" key="18">
    <source>
        <dbReference type="PROSITE" id="PS50158"/>
    </source>
</evidence>
<protein>
    <recommendedName>
        <fullName evidence="22">Retrovirus-related Pol polyprotein from transposon TNT 1-94</fullName>
    </recommendedName>
</protein>
<dbReference type="GO" id="GO:0003887">
    <property type="term" value="F:DNA-directed DNA polymerase activity"/>
    <property type="evidence" value="ECO:0007669"/>
    <property type="project" value="UniProtKB-KW"/>
</dbReference>
<keyword evidence="9" id="KW-0067">ATP-binding</keyword>
<dbReference type="GO" id="GO:0003964">
    <property type="term" value="F:RNA-directed DNA polymerase activity"/>
    <property type="evidence" value="ECO:0007669"/>
    <property type="project" value="UniProtKB-KW"/>
</dbReference>
<keyword evidence="13" id="KW-0548">Nucleotidyltransferase</keyword>
<dbReference type="InterPro" id="IPR036875">
    <property type="entry name" value="Znf_CCHC_sf"/>
</dbReference>
<name>A0AA88QUT9_9ASTE</name>
<keyword evidence="16" id="KW-0862">Zinc</keyword>
<keyword evidence="11" id="KW-0229">DNA integration</keyword>
<evidence type="ECO:0000313" key="21">
    <source>
        <dbReference type="Proteomes" id="UP001187471"/>
    </source>
</evidence>
<comment type="caution">
    <text evidence="20">The sequence shown here is derived from an EMBL/GenBank/DDBJ whole genome shotgun (WGS) entry which is preliminary data.</text>
</comment>
<dbReference type="PANTHER" id="PTHR42648:SF11">
    <property type="entry name" value="TRANSPOSON TY4-P GAG-POL POLYPROTEIN"/>
    <property type="match status" value="1"/>
</dbReference>
<dbReference type="Gene3D" id="4.10.60.10">
    <property type="entry name" value="Zinc finger, CCHC-type"/>
    <property type="match status" value="1"/>
</dbReference>
<evidence type="ECO:0000256" key="17">
    <source>
        <dbReference type="SAM" id="MobiDB-lite"/>
    </source>
</evidence>
<feature type="domain" description="Integrase catalytic" evidence="19">
    <location>
        <begin position="462"/>
        <end position="538"/>
    </location>
</feature>
<gene>
    <name evidence="20" type="ORF">RJ640_000365</name>
</gene>
<dbReference type="InterPro" id="IPR025724">
    <property type="entry name" value="GAG-pre-integrase_dom"/>
</dbReference>
<keyword evidence="16" id="KW-0863">Zinc-finger</keyword>
<feature type="domain" description="CCHC-type" evidence="18">
    <location>
        <begin position="226"/>
        <end position="240"/>
    </location>
</feature>
<dbReference type="InterPro" id="IPR054722">
    <property type="entry name" value="PolX-like_BBD"/>
</dbReference>
<evidence type="ECO:0000256" key="13">
    <source>
        <dbReference type="ARBA" id="ARBA00022932"/>
    </source>
</evidence>
<dbReference type="InterPro" id="IPR039537">
    <property type="entry name" value="Retrotran_Ty1/copia-like"/>
</dbReference>
<evidence type="ECO:0000256" key="10">
    <source>
        <dbReference type="ARBA" id="ARBA00022842"/>
    </source>
</evidence>
<dbReference type="GO" id="GO:0015074">
    <property type="term" value="P:DNA integration"/>
    <property type="evidence" value="ECO:0007669"/>
    <property type="project" value="UniProtKB-KW"/>
</dbReference>
<evidence type="ECO:0000259" key="19">
    <source>
        <dbReference type="PROSITE" id="PS50994"/>
    </source>
</evidence>
<keyword evidence="21" id="KW-1185">Reference proteome</keyword>
<dbReference type="GO" id="GO:0006310">
    <property type="term" value="P:DNA recombination"/>
    <property type="evidence" value="ECO:0007669"/>
    <property type="project" value="UniProtKB-KW"/>
</dbReference>
<evidence type="ECO:0000256" key="14">
    <source>
        <dbReference type="ARBA" id="ARBA00023113"/>
    </source>
</evidence>
<dbReference type="Pfam" id="PF14223">
    <property type="entry name" value="Retrotran_gag_2"/>
    <property type="match status" value="1"/>
</dbReference>
<dbReference type="GO" id="GO:0004519">
    <property type="term" value="F:endonuclease activity"/>
    <property type="evidence" value="ECO:0007669"/>
    <property type="project" value="UniProtKB-KW"/>
</dbReference>
<feature type="compositionally biased region" description="Basic and acidic residues" evidence="17">
    <location>
        <begin position="167"/>
        <end position="191"/>
    </location>
</feature>
<feature type="region of interest" description="Disordered" evidence="17">
    <location>
        <begin position="161"/>
        <end position="195"/>
    </location>
</feature>
<dbReference type="EMBL" id="JAVXUO010002618">
    <property type="protein sequence ID" value="KAK2971016.1"/>
    <property type="molecule type" value="Genomic_DNA"/>
</dbReference>
<dbReference type="InterPro" id="IPR001878">
    <property type="entry name" value="Znf_CCHC"/>
</dbReference>
<keyword evidence="13" id="KW-0808">Transferase</keyword>
<dbReference type="SMART" id="SM00343">
    <property type="entry name" value="ZnF_C2HC"/>
    <property type="match status" value="2"/>
</dbReference>
<dbReference type="PANTHER" id="PTHR42648">
    <property type="entry name" value="TRANSPOSASE, PUTATIVE-RELATED"/>
    <property type="match status" value="1"/>
</dbReference>
<dbReference type="Gene3D" id="3.30.420.10">
    <property type="entry name" value="Ribonuclease H-like superfamily/Ribonuclease H"/>
    <property type="match status" value="1"/>
</dbReference>
<keyword evidence="8" id="KW-0378">Hydrolase</keyword>
<keyword evidence="4" id="KW-0540">Nuclease</keyword>
<organism evidence="20 21">
    <name type="scientific">Escallonia rubra</name>
    <dbReference type="NCBI Taxonomy" id="112253"/>
    <lineage>
        <taxon>Eukaryota</taxon>
        <taxon>Viridiplantae</taxon>
        <taxon>Streptophyta</taxon>
        <taxon>Embryophyta</taxon>
        <taxon>Tracheophyta</taxon>
        <taxon>Spermatophyta</taxon>
        <taxon>Magnoliopsida</taxon>
        <taxon>eudicotyledons</taxon>
        <taxon>Gunneridae</taxon>
        <taxon>Pentapetalae</taxon>
        <taxon>asterids</taxon>
        <taxon>campanulids</taxon>
        <taxon>Escalloniales</taxon>
        <taxon>Escalloniaceae</taxon>
        <taxon>Escallonia</taxon>
    </lineage>
</organism>
<evidence type="ECO:0000256" key="2">
    <source>
        <dbReference type="ARBA" id="ARBA00022612"/>
    </source>
</evidence>
<keyword evidence="7" id="KW-0255">Endonuclease</keyword>
<evidence type="ECO:0000256" key="5">
    <source>
        <dbReference type="ARBA" id="ARBA00022723"/>
    </source>
</evidence>
<keyword evidence="10" id="KW-0460">Magnesium</keyword>
<evidence type="ECO:0000256" key="12">
    <source>
        <dbReference type="ARBA" id="ARBA00022918"/>
    </source>
</evidence>
<keyword evidence="6" id="KW-0547">Nucleotide-binding</keyword>
<dbReference type="GO" id="GO:0008233">
    <property type="term" value="F:peptidase activity"/>
    <property type="evidence" value="ECO:0007669"/>
    <property type="project" value="UniProtKB-KW"/>
</dbReference>
<evidence type="ECO:0008006" key="22">
    <source>
        <dbReference type="Google" id="ProtNLM"/>
    </source>
</evidence>
<dbReference type="GO" id="GO:0006508">
    <property type="term" value="P:proteolysis"/>
    <property type="evidence" value="ECO:0007669"/>
    <property type="project" value="UniProtKB-KW"/>
</dbReference>